<keyword evidence="2" id="KW-0808">Transferase</keyword>
<evidence type="ECO:0000256" key="1">
    <source>
        <dbReference type="ARBA" id="ARBA00007220"/>
    </source>
</evidence>
<dbReference type="GO" id="GO:0000166">
    <property type="term" value="F:nucleotide binding"/>
    <property type="evidence" value="ECO:0007669"/>
    <property type="project" value="UniProtKB-KW"/>
</dbReference>
<gene>
    <name evidence="7" type="ORF">ACHAXA_004459</name>
</gene>
<comment type="similarity">
    <text evidence="1">Belongs to the adenylate kinase family.</text>
</comment>
<dbReference type="PROSITE" id="PS00113">
    <property type="entry name" value="ADENYLATE_KINASE"/>
    <property type="match status" value="1"/>
</dbReference>
<dbReference type="Pfam" id="PF00406">
    <property type="entry name" value="ADK"/>
    <property type="match status" value="1"/>
</dbReference>
<accession>A0ABD3SC06</accession>
<dbReference type="Proteomes" id="UP001530377">
    <property type="component" value="Unassembled WGS sequence"/>
</dbReference>
<dbReference type="Pfam" id="PF00615">
    <property type="entry name" value="RGS"/>
    <property type="match status" value="1"/>
</dbReference>
<keyword evidence="3" id="KW-0547">Nucleotide-binding</keyword>
<dbReference type="EMBL" id="JALLPB020000078">
    <property type="protein sequence ID" value="KAL3821971.1"/>
    <property type="molecule type" value="Genomic_DNA"/>
</dbReference>
<dbReference type="InterPro" id="IPR033690">
    <property type="entry name" value="Adenylat_kinase_CS"/>
</dbReference>
<evidence type="ECO:0008006" key="9">
    <source>
        <dbReference type="Google" id="ProtNLM"/>
    </source>
</evidence>
<evidence type="ECO:0000313" key="7">
    <source>
        <dbReference type="EMBL" id="KAL3821971.1"/>
    </source>
</evidence>
<dbReference type="SUPFAM" id="SSF57774">
    <property type="entry name" value="Microbial and mitochondrial ADK, insert 'zinc finger' domain"/>
    <property type="match status" value="1"/>
</dbReference>
<dbReference type="CDD" id="cd01428">
    <property type="entry name" value="ADK"/>
    <property type="match status" value="1"/>
</dbReference>
<evidence type="ECO:0000256" key="2">
    <source>
        <dbReference type="ARBA" id="ARBA00022679"/>
    </source>
</evidence>
<dbReference type="Gene3D" id="1.10.167.10">
    <property type="entry name" value="Regulator of G-protein Signalling 4, domain 2"/>
    <property type="match status" value="1"/>
</dbReference>
<dbReference type="PANTHER" id="PTHR23359">
    <property type="entry name" value="NUCLEOTIDE KINASE"/>
    <property type="match status" value="1"/>
</dbReference>
<dbReference type="InterPro" id="IPR016137">
    <property type="entry name" value="RGS"/>
</dbReference>
<dbReference type="SMART" id="SM00100">
    <property type="entry name" value="cNMP"/>
    <property type="match status" value="2"/>
</dbReference>
<dbReference type="AlphaFoldDB" id="A0ABD3SC06"/>
<dbReference type="Gene3D" id="2.60.120.10">
    <property type="entry name" value="Jelly Rolls"/>
    <property type="match status" value="3"/>
</dbReference>
<dbReference type="InterPro" id="IPR044926">
    <property type="entry name" value="RGS_subdomain_2"/>
</dbReference>
<dbReference type="HAMAP" id="MF_00235">
    <property type="entry name" value="Adenylate_kinase_Adk"/>
    <property type="match status" value="1"/>
</dbReference>
<dbReference type="CDD" id="cd07440">
    <property type="entry name" value="RGS"/>
    <property type="match status" value="1"/>
</dbReference>
<dbReference type="SUPFAM" id="SSF52540">
    <property type="entry name" value="P-loop containing nucleoside triphosphate hydrolases"/>
    <property type="match status" value="1"/>
</dbReference>
<dbReference type="PRINTS" id="PR00094">
    <property type="entry name" value="ADENYLTKNASE"/>
</dbReference>
<proteinExistence type="inferred from homology"/>
<dbReference type="InterPro" id="IPR036193">
    <property type="entry name" value="ADK_active_lid_dom_sf"/>
</dbReference>
<name>A0ABD3SC06_9STRA</name>
<dbReference type="InterPro" id="IPR000850">
    <property type="entry name" value="Adenylat/UMP-CMP_kin"/>
</dbReference>
<protein>
    <recommendedName>
        <fullName evidence="9">Adenylate kinase</fullName>
    </recommendedName>
</protein>
<dbReference type="SUPFAM" id="SSF51206">
    <property type="entry name" value="cAMP-binding domain-like"/>
    <property type="match status" value="3"/>
</dbReference>
<dbReference type="CDD" id="cd00038">
    <property type="entry name" value="CAP_ED"/>
    <property type="match status" value="2"/>
</dbReference>
<dbReference type="InterPro" id="IPR018488">
    <property type="entry name" value="cNMP-bd_CS"/>
</dbReference>
<dbReference type="GO" id="GO:0016301">
    <property type="term" value="F:kinase activity"/>
    <property type="evidence" value="ECO:0007669"/>
    <property type="project" value="UniProtKB-KW"/>
</dbReference>
<dbReference type="InterPro" id="IPR027417">
    <property type="entry name" value="P-loop_NTPase"/>
</dbReference>
<dbReference type="SMART" id="SM00315">
    <property type="entry name" value="RGS"/>
    <property type="match status" value="1"/>
</dbReference>
<organism evidence="7 8">
    <name type="scientific">Cyclostephanos tholiformis</name>
    <dbReference type="NCBI Taxonomy" id="382380"/>
    <lineage>
        <taxon>Eukaryota</taxon>
        <taxon>Sar</taxon>
        <taxon>Stramenopiles</taxon>
        <taxon>Ochrophyta</taxon>
        <taxon>Bacillariophyta</taxon>
        <taxon>Coscinodiscophyceae</taxon>
        <taxon>Thalassiosirophycidae</taxon>
        <taxon>Stephanodiscales</taxon>
        <taxon>Stephanodiscaceae</taxon>
        <taxon>Cyclostephanos</taxon>
    </lineage>
</organism>
<dbReference type="SUPFAM" id="SSF48097">
    <property type="entry name" value="Regulator of G-protein signaling, RGS"/>
    <property type="match status" value="1"/>
</dbReference>
<sequence length="901" mass="99673">MGSGVSKATDALAFSRHQRGALTAEQKIKFLKETPFFQYLTPETIDEFAQCFTKTIRAKPSKTILLDVHAVYVVCEGEVHLSTSFPEEGTKLQTKGYLCRKRRGDIINVCQTKQDVQRRMTVRSHKMKGLAEDIMTVGAGDAAILLLCGDMDALDKFSKAHPDLSKPIVDILNSQIEDRLLSMPFLREIPQSKLGVLAAMCRYEAFESNRIVFDEDSAADRLFLVLSGIAQVVAKPELASSIRNAPFESPQAISEKTVALKRSLECSCDRKSMLERRDVPLVPIAELKSGDYFGETALVFNIDRTCGVRTTEKCLFLTVHRTDFENFLKICPIEESLKNTIKQRMVSRLSSLGIPFLNGIPDAMLSSLASSVSINEVPKDQVIFNQGDVGDRFYIIVHGSVKVESNATAQNEANNEIDEMKGSSHAAAEQPVTENIVGTLGPGQYFGEMSLVSTICHLRSATVTSTQKSILLSTDKESFLKLFGPNSNIRAEFELRLLKSSATLKQVLAHSLGIASFREFLEAEHAGENIDFWVAGNDFMNNVEVDLEKRKEWAKQIFMTFCAEFADRQVNIAHTMVTKIVTRLYKNNDVAPDLFDAAMHEVFKLMEKDKFSRYKKSENFKSFMARLGILLPPSKDATTTSKEKLDSKGGSASVESVQSAPIATCADEDGAKMELKTAPFKLIIAGAPASGKGTQCELIKLKYGVIHLSTGDMLRAAVAAGSEVGKRAKDFMDAGKLVPDEVIIGAVKERLAAPDCVESGWLLDGFPRTPAQAKALADAGIFADCFIFLNVPDDILVERVVGRRTDPVTGKIYHMKFNIPKDKEILARLTQRSDDTEEKIKVRLEQFHSNVASVRGRYADIDIEVDGTKTPEEVSGMIAKSIDAMIFARHCRRHPSIDARR</sequence>
<dbReference type="PROSITE" id="PS00889">
    <property type="entry name" value="CNMP_BINDING_2"/>
    <property type="match status" value="1"/>
</dbReference>
<dbReference type="InterPro" id="IPR006259">
    <property type="entry name" value="Adenyl_kin_sub"/>
</dbReference>
<dbReference type="Pfam" id="PF00027">
    <property type="entry name" value="cNMP_binding"/>
    <property type="match status" value="1"/>
</dbReference>
<dbReference type="InterPro" id="IPR000595">
    <property type="entry name" value="cNMP-bd_dom"/>
</dbReference>
<evidence type="ECO:0000256" key="4">
    <source>
        <dbReference type="ARBA" id="ARBA00022777"/>
    </source>
</evidence>
<reference evidence="7 8" key="1">
    <citation type="submission" date="2024-10" db="EMBL/GenBank/DDBJ databases">
        <title>Updated reference genomes for cyclostephanoid diatoms.</title>
        <authorList>
            <person name="Roberts W.R."/>
            <person name="Alverson A.J."/>
        </authorList>
    </citation>
    <scope>NUCLEOTIDE SEQUENCE [LARGE SCALE GENOMIC DNA]</scope>
    <source>
        <strain evidence="7 8">AJA228-03</strain>
    </source>
</reference>
<keyword evidence="4" id="KW-0418">Kinase</keyword>
<dbReference type="InterPro" id="IPR014710">
    <property type="entry name" value="RmlC-like_jellyroll"/>
</dbReference>
<feature type="domain" description="RGS" evidence="6">
    <location>
        <begin position="503"/>
        <end position="624"/>
    </location>
</feature>
<feature type="domain" description="Cyclic nucleotide-binding" evidence="5">
    <location>
        <begin position="356"/>
        <end position="500"/>
    </location>
</feature>
<dbReference type="InterPro" id="IPR036305">
    <property type="entry name" value="RGS_sf"/>
</dbReference>
<comment type="caution">
    <text evidence="7">The sequence shown here is derived from an EMBL/GenBank/DDBJ whole genome shotgun (WGS) entry which is preliminary data.</text>
</comment>
<feature type="domain" description="Cyclic nucleotide-binding" evidence="5">
    <location>
        <begin position="185"/>
        <end position="328"/>
    </location>
</feature>
<dbReference type="PROSITE" id="PS50132">
    <property type="entry name" value="RGS"/>
    <property type="match status" value="1"/>
</dbReference>
<evidence type="ECO:0000259" key="6">
    <source>
        <dbReference type="PROSITE" id="PS50132"/>
    </source>
</evidence>
<evidence type="ECO:0000259" key="5">
    <source>
        <dbReference type="PROSITE" id="PS50042"/>
    </source>
</evidence>
<keyword evidence="8" id="KW-1185">Reference proteome</keyword>
<evidence type="ECO:0000313" key="8">
    <source>
        <dbReference type="Proteomes" id="UP001530377"/>
    </source>
</evidence>
<dbReference type="NCBIfam" id="TIGR01351">
    <property type="entry name" value="adk"/>
    <property type="match status" value="1"/>
</dbReference>
<dbReference type="InterPro" id="IPR018490">
    <property type="entry name" value="cNMP-bd_dom_sf"/>
</dbReference>
<dbReference type="Gene3D" id="3.40.50.300">
    <property type="entry name" value="P-loop containing nucleotide triphosphate hydrolases"/>
    <property type="match status" value="1"/>
</dbReference>
<evidence type="ECO:0000256" key="3">
    <source>
        <dbReference type="ARBA" id="ARBA00022741"/>
    </source>
</evidence>
<dbReference type="PROSITE" id="PS50042">
    <property type="entry name" value="CNMP_BINDING_3"/>
    <property type="match status" value="2"/>
</dbReference>